<name>A0A0S4UB05_RALSL</name>
<dbReference type="EMBL" id="LN899821">
    <property type="protein sequence ID" value="CUV19246.1"/>
    <property type="molecule type" value="Genomic_DNA"/>
</dbReference>
<organism evidence="2">
    <name type="scientific">Ralstonia solanacearum</name>
    <name type="common">Pseudomonas solanacearum</name>
    <dbReference type="NCBI Taxonomy" id="305"/>
    <lineage>
        <taxon>Bacteria</taxon>
        <taxon>Pseudomonadati</taxon>
        <taxon>Pseudomonadota</taxon>
        <taxon>Betaproteobacteria</taxon>
        <taxon>Burkholderiales</taxon>
        <taxon>Burkholderiaceae</taxon>
        <taxon>Ralstonia</taxon>
        <taxon>Ralstonia solanacearum species complex</taxon>
    </lineage>
</organism>
<gene>
    <name evidence="2" type="ORF">PSS4_v1_960023</name>
</gene>
<feature type="region of interest" description="Disordered" evidence="1">
    <location>
        <begin position="1"/>
        <end position="23"/>
    </location>
</feature>
<reference evidence="2" key="1">
    <citation type="submission" date="2015-10" db="EMBL/GenBank/DDBJ databases">
        <authorList>
            <person name="Gilbert D.G."/>
        </authorList>
    </citation>
    <scope>NUCLEOTIDE SEQUENCE</scope>
    <source>
        <strain evidence="2">Phyl III-seqv23</strain>
    </source>
</reference>
<accession>A0A0S4UB05</accession>
<protein>
    <submittedName>
        <fullName evidence="2">Hypothethical protein</fullName>
    </submittedName>
</protein>
<evidence type="ECO:0000256" key="1">
    <source>
        <dbReference type="SAM" id="MobiDB-lite"/>
    </source>
</evidence>
<sequence>MADSWTHPDRSVDQQISPNNWPPSLHAHYRRFVTTTGPSAPVPRIGTQALAVPLLRAAPLASGRQVPTFRTRACVMIMLPTCRMPPNQSPDSRWTCRA</sequence>
<evidence type="ECO:0000313" key="2">
    <source>
        <dbReference type="EMBL" id="CUV19246.1"/>
    </source>
</evidence>
<proteinExistence type="predicted"/>
<feature type="compositionally biased region" description="Basic and acidic residues" evidence="1">
    <location>
        <begin position="1"/>
        <end position="12"/>
    </location>
</feature>
<dbReference type="AlphaFoldDB" id="A0A0S4UB05"/>